<dbReference type="Pfam" id="PF00249">
    <property type="entry name" value="Myb_DNA-binding"/>
    <property type="match status" value="2"/>
</dbReference>
<evidence type="ECO:0008006" key="7">
    <source>
        <dbReference type="Google" id="ProtNLM"/>
    </source>
</evidence>
<feature type="region of interest" description="Disordered" evidence="2">
    <location>
        <begin position="18"/>
        <end position="49"/>
    </location>
</feature>
<feature type="region of interest" description="Disordered" evidence="2">
    <location>
        <begin position="259"/>
        <end position="382"/>
    </location>
</feature>
<dbReference type="InterPro" id="IPR052450">
    <property type="entry name" value="TRBD-Containing_Protein"/>
</dbReference>
<feature type="region of interest" description="Disordered" evidence="2">
    <location>
        <begin position="762"/>
        <end position="863"/>
    </location>
</feature>
<name>A0A5C3LKZ0_9AGAR</name>
<proteinExistence type="predicted"/>
<feature type="domain" description="Myb-like" evidence="3">
    <location>
        <begin position="195"/>
        <end position="249"/>
    </location>
</feature>
<keyword evidence="6" id="KW-1185">Reference proteome</keyword>
<dbReference type="Proteomes" id="UP000308652">
    <property type="component" value="Unassembled WGS sequence"/>
</dbReference>
<gene>
    <name evidence="5" type="ORF">BDQ12DRAFT_658603</name>
</gene>
<dbReference type="InterPro" id="IPR001005">
    <property type="entry name" value="SANT/Myb"/>
</dbReference>
<feature type="compositionally biased region" description="Low complexity" evidence="2">
    <location>
        <begin position="29"/>
        <end position="40"/>
    </location>
</feature>
<evidence type="ECO:0000259" key="4">
    <source>
        <dbReference type="PROSITE" id="PS51294"/>
    </source>
</evidence>
<dbReference type="CDD" id="cd11660">
    <property type="entry name" value="SANT_TRF"/>
    <property type="match status" value="2"/>
</dbReference>
<feature type="compositionally biased region" description="Low complexity" evidence="2">
    <location>
        <begin position="523"/>
        <end position="554"/>
    </location>
</feature>
<dbReference type="PROSITE" id="PS50090">
    <property type="entry name" value="MYB_LIKE"/>
    <property type="match status" value="2"/>
</dbReference>
<dbReference type="EMBL" id="ML213659">
    <property type="protein sequence ID" value="TFK32943.1"/>
    <property type="molecule type" value="Genomic_DNA"/>
</dbReference>
<feature type="domain" description="Myb-like" evidence="3">
    <location>
        <begin position="107"/>
        <end position="162"/>
    </location>
</feature>
<dbReference type="PROSITE" id="PS51294">
    <property type="entry name" value="HTH_MYB"/>
    <property type="match status" value="2"/>
</dbReference>
<dbReference type="AlphaFoldDB" id="A0A5C3LKZ0"/>
<feature type="compositionally biased region" description="Acidic residues" evidence="2">
    <location>
        <begin position="336"/>
        <end position="348"/>
    </location>
</feature>
<evidence type="ECO:0000313" key="5">
    <source>
        <dbReference type="EMBL" id="TFK32943.1"/>
    </source>
</evidence>
<protein>
    <recommendedName>
        <fullName evidence="7">Myb-like domain-containing protein</fullName>
    </recommendedName>
</protein>
<evidence type="ECO:0000256" key="2">
    <source>
        <dbReference type="SAM" id="MobiDB-lite"/>
    </source>
</evidence>
<feature type="compositionally biased region" description="Low complexity" evidence="2">
    <location>
        <begin position="768"/>
        <end position="781"/>
    </location>
</feature>
<dbReference type="SMART" id="SM00717">
    <property type="entry name" value="SANT"/>
    <property type="match status" value="2"/>
</dbReference>
<feature type="region of interest" description="Disordered" evidence="2">
    <location>
        <begin position="70"/>
        <end position="90"/>
    </location>
</feature>
<feature type="region of interest" description="Disordered" evidence="2">
    <location>
        <begin position="718"/>
        <end position="746"/>
    </location>
</feature>
<dbReference type="STRING" id="68775.A0A5C3LKZ0"/>
<dbReference type="Gene3D" id="1.10.246.220">
    <property type="match status" value="1"/>
</dbReference>
<dbReference type="InterPro" id="IPR009057">
    <property type="entry name" value="Homeodomain-like_sf"/>
</dbReference>
<evidence type="ECO:0000256" key="1">
    <source>
        <dbReference type="ARBA" id="ARBA00023242"/>
    </source>
</evidence>
<feature type="compositionally biased region" description="Low complexity" evidence="2">
    <location>
        <begin position="462"/>
        <end position="472"/>
    </location>
</feature>
<keyword evidence="1" id="KW-0539">Nucleus</keyword>
<organism evidence="5 6">
    <name type="scientific">Crucibulum laeve</name>
    <dbReference type="NCBI Taxonomy" id="68775"/>
    <lineage>
        <taxon>Eukaryota</taxon>
        <taxon>Fungi</taxon>
        <taxon>Dikarya</taxon>
        <taxon>Basidiomycota</taxon>
        <taxon>Agaricomycotina</taxon>
        <taxon>Agaricomycetes</taxon>
        <taxon>Agaricomycetidae</taxon>
        <taxon>Agaricales</taxon>
        <taxon>Agaricineae</taxon>
        <taxon>Nidulariaceae</taxon>
        <taxon>Crucibulum</taxon>
    </lineage>
</organism>
<dbReference type="Gene3D" id="1.10.10.60">
    <property type="entry name" value="Homeodomain-like"/>
    <property type="match status" value="1"/>
</dbReference>
<feature type="region of interest" description="Disordered" evidence="2">
    <location>
        <begin position="516"/>
        <end position="554"/>
    </location>
</feature>
<feature type="domain" description="HTH myb-type" evidence="4">
    <location>
        <begin position="107"/>
        <end position="166"/>
    </location>
</feature>
<dbReference type="PANTHER" id="PTHR46734:SF1">
    <property type="entry name" value="TELOMERIC REPEAT-BINDING FACTOR 1"/>
    <property type="match status" value="1"/>
</dbReference>
<feature type="domain" description="HTH myb-type" evidence="4">
    <location>
        <begin position="195"/>
        <end position="253"/>
    </location>
</feature>
<feature type="region of interest" description="Disordered" evidence="2">
    <location>
        <begin position="452"/>
        <end position="504"/>
    </location>
</feature>
<feature type="compositionally biased region" description="Low complexity" evidence="2">
    <location>
        <begin position="951"/>
        <end position="996"/>
    </location>
</feature>
<feature type="compositionally biased region" description="Low complexity" evidence="2">
    <location>
        <begin position="1031"/>
        <end position="1042"/>
    </location>
</feature>
<sequence>MAPTLDASLVKTQIPSSSTFSFKAPLPPSASSSSTPASPLKQRRVSLALPSNSPRLVQAWSFRDDTGIDAHAATSSSSSSPAELPEKRGKMRKISAVVDDDDHALILEKKPRKKWTTEETQMLVDGCNRHGVGNWKTILSDPTLHFDNRSPVDLKDRFRTYFPDAYKQHYPNARTHLSSKIRSTLPDGTPLFEKTRSKRRRPFTEEEDRALKAGYEKHGTVWAAIVRDPVFLEQGRRSTDLRDRFRNAFPELYQAAGYKPRAGAGGKKKVDTPGTSMSAPPVGIKGAGRVRRAATDDQLGVRSSGAGPMRSRRRAQTSQGLLRGGTKSVPQSTAPSEDEESEDEDSGDMDGLFKRPRTPVLVSDVSTRGGSPKKGFGTIRGSASNNDAFPFLADDDDEMELVSLDDPLTAFLTSGNNSNSSVPPPPPISASTSIDEMDLQHHEMHPWSSGIDTPTHSHHAWSTPGPGSPTSSHMSNGDYMMNHSGHSSPFAQRNAIGGHNSSNMIGKSAWDAQDWFSPNPRLGAAGADSSGNSTSSASSYIDDSHISPSHPSHPLSPSPFSFHLNHGVLDRYDLFPSLSSLGGNGHDFSSEVGVGETHSTFSDEMWQPSSGGFRGFTHHSNYAGDLIFGARTHQPISQQGYYGGSFGGFGLGGNGGAGSGLGLTGMGVSGVGGVGTGQGAIHPMQLHTPALPGIDEIELAGITLNDTLDDEAMDDAVLRKDESSQTSPQKYSSGIDDPTHDDPSKFSLDDLVHLELSHELHSTPPATPLLSHSHSLPQQSHGRPLGTRRSSAGQYFAHSNGMGGMHGRSISVPPSEARMSRPVNPNGDHPVFLSQEPQHEPAQEHTSPVPPPPSAFPPHLLMSSVSTSGTNTNLANLNFHLNASGNLAPGDMYDLPFLDLHYYGHPSTPGATAMGMNVDGAAEARQGLALDLASPSGYTASAAFHPQSHQSISTSTSTSNSTSVSTSNSMNSLSSVSSLASASSTSTSPSTNNALSGMGKIRFGNGGTIRARNHQRGQSAVCRPQDLMLMSDGSGNANSSSGDNKRKRVSWDGAPV</sequence>
<feature type="compositionally biased region" description="Basic and acidic residues" evidence="2">
    <location>
        <begin position="737"/>
        <end position="746"/>
    </location>
</feature>
<feature type="region of interest" description="Disordered" evidence="2">
    <location>
        <begin position="944"/>
        <end position="1056"/>
    </location>
</feature>
<dbReference type="PANTHER" id="PTHR46734">
    <property type="entry name" value="TELOMERIC REPEAT-BINDING FACTOR 1 TERF1"/>
    <property type="match status" value="1"/>
</dbReference>
<dbReference type="SUPFAM" id="SSF46689">
    <property type="entry name" value="Homeodomain-like"/>
    <property type="match status" value="2"/>
</dbReference>
<dbReference type="InterPro" id="IPR017930">
    <property type="entry name" value="Myb_dom"/>
</dbReference>
<evidence type="ECO:0000313" key="6">
    <source>
        <dbReference type="Proteomes" id="UP000308652"/>
    </source>
</evidence>
<evidence type="ECO:0000259" key="3">
    <source>
        <dbReference type="PROSITE" id="PS50090"/>
    </source>
</evidence>
<dbReference type="OrthoDB" id="608866at2759"/>
<reference evidence="5 6" key="1">
    <citation type="journal article" date="2019" name="Nat. Ecol. Evol.">
        <title>Megaphylogeny resolves global patterns of mushroom evolution.</title>
        <authorList>
            <person name="Varga T."/>
            <person name="Krizsan K."/>
            <person name="Foldi C."/>
            <person name="Dima B."/>
            <person name="Sanchez-Garcia M."/>
            <person name="Sanchez-Ramirez S."/>
            <person name="Szollosi G.J."/>
            <person name="Szarkandi J.G."/>
            <person name="Papp V."/>
            <person name="Albert L."/>
            <person name="Andreopoulos W."/>
            <person name="Angelini C."/>
            <person name="Antonin V."/>
            <person name="Barry K.W."/>
            <person name="Bougher N.L."/>
            <person name="Buchanan P."/>
            <person name="Buyck B."/>
            <person name="Bense V."/>
            <person name="Catcheside P."/>
            <person name="Chovatia M."/>
            <person name="Cooper J."/>
            <person name="Damon W."/>
            <person name="Desjardin D."/>
            <person name="Finy P."/>
            <person name="Geml J."/>
            <person name="Haridas S."/>
            <person name="Hughes K."/>
            <person name="Justo A."/>
            <person name="Karasinski D."/>
            <person name="Kautmanova I."/>
            <person name="Kiss B."/>
            <person name="Kocsube S."/>
            <person name="Kotiranta H."/>
            <person name="LaButti K.M."/>
            <person name="Lechner B.E."/>
            <person name="Liimatainen K."/>
            <person name="Lipzen A."/>
            <person name="Lukacs Z."/>
            <person name="Mihaltcheva S."/>
            <person name="Morgado L.N."/>
            <person name="Niskanen T."/>
            <person name="Noordeloos M.E."/>
            <person name="Ohm R.A."/>
            <person name="Ortiz-Santana B."/>
            <person name="Ovrebo C."/>
            <person name="Racz N."/>
            <person name="Riley R."/>
            <person name="Savchenko A."/>
            <person name="Shiryaev A."/>
            <person name="Soop K."/>
            <person name="Spirin V."/>
            <person name="Szebenyi C."/>
            <person name="Tomsovsky M."/>
            <person name="Tulloss R.E."/>
            <person name="Uehling J."/>
            <person name="Grigoriev I.V."/>
            <person name="Vagvolgyi C."/>
            <person name="Papp T."/>
            <person name="Martin F.M."/>
            <person name="Miettinen O."/>
            <person name="Hibbett D.S."/>
            <person name="Nagy L.G."/>
        </authorList>
    </citation>
    <scope>NUCLEOTIDE SEQUENCE [LARGE SCALE GENOMIC DNA]</scope>
    <source>
        <strain evidence="5 6">CBS 166.37</strain>
    </source>
</reference>
<accession>A0A5C3LKZ0</accession>